<gene>
    <name evidence="2" type="ORF">ABG768_016203</name>
</gene>
<feature type="compositionally biased region" description="Basic and acidic residues" evidence="1">
    <location>
        <begin position="47"/>
        <end position="59"/>
    </location>
</feature>
<feature type="compositionally biased region" description="Polar residues" evidence="1">
    <location>
        <begin position="25"/>
        <end position="35"/>
    </location>
</feature>
<sequence length="59" mass="6489">VTLHTAGEREALIRQSEDTLDPGHTSRTGCGNEQQPLHARGPGSSRQADRQTEIEEHVQ</sequence>
<reference evidence="2 3" key="1">
    <citation type="submission" date="2024-05" db="EMBL/GenBank/DDBJ databases">
        <title>A high-quality chromosomal-level genome assembly of Topmouth culter (Culter alburnus).</title>
        <authorList>
            <person name="Zhao H."/>
        </authorList>
    </citation>
    <scope>NUCLEOTIDE SEQUENCE [LARGE SCALE GENOMIC DNA]</scope>
    <source>
        <strain evidence="2">CATC2023</strain>
        <tissue evidence="2">Muscle</tissue>
    </source>
</reference>
<accession>A0AAW1Z1J1</accession>
<evidence type="ECO:0000313" key="3">
    <source>
        <dbReference type="Proteomes" id="UP001479290"/>
    </source>
</evidence>
<feature type="compositionally biased region" description="Basic and acidic residues" evidence="1">
    <location>
        <begin position="1"/>
        <end position="17"/>
    </location>
</feature>
<protein>
    <submittedName>
        <fullName evidence="2">Uncharacterized protein</fullName>
    </submittedName>
</protein>
<organism evidence="2 3">
    <name type="scientific">Culter alburnus</name>
    <name type="common">Topmouth culter</name>
    <dbReference type="NCBI Taxonomy" id="194366"/>
    <lineage>
        <taxon>Eukaryota</taxon>
        <taxon>Metazoa</taxon>
        <taxon>Chordata</taxon>
        <taxon>Craniata</taxon>
        <taxon>Vertebrata</taxon>
        <taxon>Euteleostomi</taxon>
        <taxon>Actinopterygii</taxon>
        <taxon>Neopterygii</taxon>
        <taxon>Teleostei</taxon>
        <taxon>Ostariophysi</taxon>
        <taxon>Cypriniformes</taxon>
        <taxon>Xenocyprididae</taxon>
        <taxon>Xenocypridinae</taxon>
        <taxon>Culter</taxon>
    </lineage>
</organism>
<keyword evidence="3" id="KW-1185">Reference proteome</keyword>
<dbReference type="Proteomes" id="UP001479290">
    <property type="component" value="Unassembled WGS sequence"/>
</dbReference>
<proteinExistence type="predicted"/>
<evidence type="ECO:0000313" key="2">
    <source>
        <dbReference type="EMBL" id="KAK9954104.1"/>
    </source>
</evidence>
<dbReference type="EMBL" id="JAWDJR010000022">
    <property type="protein sequence ID" value="KAK9954104.1"/>
    <property type="molecule type" value="Genomic_DNA"/>
</dbReference>
<evidence type="ECO:0000256" key="1">
    <source>
        <dbReference type="SAM" id="MobiDB-lite"/>
    </source>
</evidence>
<name>A0AAW1Z1J1_CULAL</name>
<comment type="caution">
    <text evidence="2">The sequence shown here is derived from an EMBL/GenBank/DDBJ whole genome shotgun (WGS) entry which is preliminary data.</text>
</comment>
<feature type="non-terminal residue" evidence="2">
    <location>
        <position position="1"/>
    </location>
</feature>
<dbReference type="AlphaFoldDB" id="A0AAW1Z1J1"/>
<feature type="region of interest" description="Disordered" evidence="1">
    <location>
        <begin position="1"/>
        <end position="59"/>
    </location>
</feature>
<feature type="non-terminal residue" evidence="2">
    <location>
        <position position="59"/>
    </location>
</feature>